<dbReference type="GO" id="GO:0016020">
    <property type="term" value="C:membrane"/>
    <property type="evidence" value="ECO:0007669"/>
    <property type="project" value="UniProtKB-SubCell"/>
</dbReference>
<dbReference type="InterPro" id="IPR042217">
    <property type="entry name" value="T4SS_VirB10/TrbI"/>
</dbReference>
<keyword evidence="9" id="KW-1185">Reference proteome</keyword>
<comment type="similarity">
    <text evidence="2">Belongs to the TrbI/VirB10 family.</text>
</comment>
<dbReference type="AlphaFoldDB" id="A0A1G7MI77"/>
<proteinExistence type="inferred from homology"/>
<evidence type="ECO:0000313" key="9">
    <source>
        <dbReference type="Proteomes" id="UP000243333"/>
    </source>
</evidence>
<feature type="region of interest" description="Disordered" evidence="6">
    <location>
        <begin position="13"/>
        <end position="60"/>
    </location>
</feature>
<feature type="compositionally biased region" description="Low complexity" evidence="6">
    <location>
        <begin position="131"/>
        <end position="141"/>
    </location>
</feature>
<dbReference type="Gene3D" id="2.40.128.260">
    <property type="entry name" value="Type IV secretion system, VirB10/TraB/TrbI"/>
    <property type="match status" value="1"/>
</dbReference>
<keyword evidence="4 7" id="KW-1133">Transmembrane helix</keyword>
<name>A0A1G7MI77_9FIRM</name>
<dbReference type="Pfam" id="PF03743">
    <property type="entry name" value="TrbI"/>
    <property type="match status" value="1"/>
</dbReference>
<feature type="transmembrane region" description="Helical" evidence="7">
    <location>
        <begin position="70"/>
        <end position="91"/>
    </location>
</feature>
<accession>A0A1G7MI77</accession>
<evidence type="ECO:0000256" key="1">
    <source>
        <dbReference type="ARBA" id="ARBA00004167"/>
    </source>
</evidence>
<evidence type="ECO:0000256" key="6">
    <source>
        <dbReference type="SAM" id="MobiDB-lite"/>
    </source>
</evidence>
<dbReference type="EMBL" id="FNBU01000017">
    <property type="protein sequence ID" value="SDF61316.1"/>
    <property type="molecule type" value="Genomic_DNA"/>
</dbReference>
<keyword evidence="5 7" id="KW-0472">Membrane</keyword>
<gene>
    <name evidence="8" type="ORF">SAMN05660235_02170</name>
</gene>
<organism evidence="8 9">
    <name type="scientific">Sporolituus thermophilus DSM 23256</name>
    <dbReference type="NCBI Taxonomy" id="1123285"/>
    <lineage>
        <taxon>Bacteria</taxon>
        <taxon>Bacillati</taxon>
        <taxon>Bacillota</taxon>
        <taxon>Negativicutes</taxon>
        <taxon>Selenomonadales</taxon>
        <taxon>Sporomusaceae</taxon>
        <taxon>Sporolituus</taxon>
    </lineage>
</organism>
<evidence type="ECO:0000256" key="5">
    <source>
        <dbReference type="ARBA" id="ARBA00023136"/>
    </source>
</evidence>
<protein>
    <submittedName>
        <fullName evidence="8">Conjugation TrbI-like protein</fullName>
    </submittedName>
</protein>
<evidence type="ECO:0000256" key="4">
    <source>
        <dbReference type="ARBA" id="ARBA00022989"/>
    </source>
</evidence>
<keyword evidence="3 7" id="KW-0812">Transmembrane</keyword>
<dbReference type="InterPro" id="IPR005498">
    <property type="entry name" value="T4SS_VirB10/TraB/TrbI"/>
</dbReference>
<dbReference type="Proteomes" id="UP000243333">
    <property type="component" value="Unassembled WGS sequence"/>
</dbReference>
<evidence type="ECO:0000256" key="2">
    <source>
        <dbReference type="ARBA" id="ARBA00010265"/>
    </source>
</evidence>
<feature type="compositionally biased region" description="Acidic residues" evidence="6">
    <location>
        <begin position="13"/>
        <end position="59"/>
    </location>
</feature>
<evidence type="ECO:0000313" key="8">
    <source>
        <dbReference type="EMBL" id="SDF61316.1"/>
    </source>
</evidence>
<dbReference type="STRING" id="1123285.SAMN05660235_02170"/>
<evidence type="ECO:0000256" key="7">
    <source>
        <dbReference type="SAM" id="Phobius"/>
    </source>
</evidence>
<feature type="region of interest" description="Disordered" evidence="6">
    <location>
        <begin position="114"/>
        <end position="178"/>
    </location>
</feature>
<dbReference type="CDD" id="cd16429">
    <property type="entry name" value="VirB10"/>
    <property type="match status" value="1"/>
</dbReference>
<sequence>MLNLFRFRRRTADEDEYEDEEYEDEDNDVETDDAADGDDEYADDGLDDDESDDEYDDPDFSQRYVGVKKWLLAAAAAAAVGVTSVVGYSIFSSSSSSPLAQQREQQISTIWQTPKTDEKKPSQPQQPPGQLPLQIPSQQLPAGQLPTAMNPAALPQQPVRQPTMPTTPPAFIPPPSLPATGSWQVQQFAASQSAWQAQQAQQKAEEDARRSKIMVYSADAGQAKATASQAVETTGRVLLAGTVIPAVLMQAISSDAPGVVVAMVTQDVYDSSTGNFVLIPAGSRLVGKYDTDLAYAQERLKIDFERIILPDGRQVNLAGYGADAAGAAGFRDRVDHHTNRTVNAAILSAIVSAATAAATGQAGDAAQAAAAGAVDAITNTMSKIIEKNLNVKPTITVRAGYRLNAVLAKDITI</sequence>
<feature type="compositionally biased region" description="Pro residues" evidence="6">
    <location>
        <begin position="165"/>
        <end position="177"/>
    </location>
</feature>
<comment type="subcellular location">
    <subcellularLocation>
        <location evidence="1">Membrane</location>
        <topology evidence="1">Single-pass membrane protein</topology>
    </subcellularLocation>
</comment>
<evidence type="ECO:0000256" key="3">
    <source>
        <dbReference type="ARBA" id="ARBA00022692"/>
    </source>
</evidence>
<reference evidence="9" key="1">
    <citation type="submission" date="2016-10" db="EMBL/GenBank/DDBJ databases">
        <authorList>
            <person name="Varghese N."/>
            <person name="Submissions S."/>
        </authorList>
    </citation>
    <scope>NUCLEOTIDE SEQUENCE [LARGE SCALE GENOMIC DNA]</scope>
    <source>
        <strain evidence="9">DSM 23256</strain>
    </source>
</reference>